<dbReference type="AlphaFoldDB" id="A0ABD6C3W8"/>
<comment type="caution">
    <text evidence="1">The sequence shown here is derived from an EMBL/GenBank/DDBJ whole genome shotgun (WGS) entry which is preliminary data.</text>
</comment>
<evidence type="ECO:0000313" key="2">
    <source>
        <dbReference type="Proteomes" id="UP001597185"/>
    </source>
</evidence>
<reference evidence="1 2" key="1">
    <citation type="journal article" date="2019" name="Int. J. Syst. Evol. Microbiol.">
        <title>The Global Catalogue of Microorganisms (GCM) 10K type strain sequencing project: providing services to taxonomists for standard genome sequencing and annotation.</title>
        <authorList>
            <consortium name="The Broad Institute Genomics Platform"/>
            <consortium name="The Broad Institute Genome Sequencing Center for Infectious Disease"/>
            <person name="Wu L."/>
            <person name="Ma J."/>
        </authorList>
    </citation>
    <scope>NUCLEOTIDE SEQUENCE [LARGE SCALE GENOMIC DNA]</scope>
    <source>
        <strain evidence="1 2">CGMCC 1.12689</strain>
    </source>
</reference>
<gene>
    <name evidence="1" type="ORF">ACFR9T_16335</name>
</gene>
<organism evidence="1 2">
    <name type="scientific">Halorubrum laminariae</name>
    <dbReference type="NCBI Taxonomy" id="1433523"/>
    <lineage>
        <taxon>Archaea</taxon>
        <taxon>Methanobacteriati</taxon>
        <taxon>Methanobacteriota</taxon>
        <taxon>Stenosarchaea group</taxon>
        <taxon>Halobacteria</taxon>
        <taxon>Halobacteriales</taxon>
        <taxon>Haloferacaceae</taxon>
        <taxon>Halorubrum</taxon>
    </lineage>
</organism>
<keyword evidence="2" id="KW-1185">Reference proteome</keyword>
<protein>
    <submittedName>
        <fullName evidence="1">DUF6516 family protein</fullName>
    </submittedName>
</protein>
<proteinExistence type="predicted"/>
<accession>A0ABD6C3W8</accession>
<dbReference type="InterPro" id="IPR045397">
    <property type="entry name" value="TumE-like"/>
</dbReference>
<dbReference type="EMBL" id="JBHUDB010000024">
    <property type="protein sequence ID" value="MFD1572127.1"/>
    <property type="molecule type" value="Genomic_DNA"/>
</dbReference>
<name>A0ABD6C3W8_9EURY</name>
<dbReference type="Pfam" id="PF20126">
    <property type="entry name" value="TumE"/>
    <property type="match status" value="1"/>
</dbReference>
<sequence>MGSTVIYKDEDTFDDGSRYEMIATGVPQSDDYPEGVKYRFQYMAEDGRTLLRFDNFPDHPKVDRHHYHTTDGVFDDIEYTGLKAHVQKFYTEMDDRCER</sequence>
<evidence type="ECO:0000313" key="1">
    <source>
        <dbReference type="EMBL" id="MFD1572127.1"/>
    </source>
</evidence>
<dbReference type="RefSeq" id="WP_256418784.1">
    <property type="nucleotide sequence ID" value="NZ_JANHDL010000008.1"/>
</dbReference>
<dbReference type="Proteomes" id="UP001597185">
    <property type="component" value="Unassembled WGS sequence"/>
</dbReference>